<name>A0A2Z3HRS4_9CAUL</name>
<proteinExistence type="predicted"/>
<feature type="chain" id="PRO_5016328659" evidence="1">
    <location>
        <begin position="23"/>
        <end position="440"/>
    </location>
</feature>
<dbReference type="KEGG" id="phb:HYN04_03275"/>
<evidence type="ECO:0000313" key="3">
    <source>
        <dbReference type="Proteomes" id="UP000247763"/>
    </source>
</evidence>
<dbReference type="Proteomes" id="UP000247763">
    <property type="component" value="Chromosome"/>
</dbReference>
<feature type="signal peptide" evidence="1">
    <location>
        <begin position="1"/>
        <end position="22"/>
    </location>
</feature>
<keyword evidence="3" id="KW-1185">Reference proteome</keyword>
<dbReference type="RefSeq" id="WP_110449435.1">
    <property type="nucleotide sequence ID" value="NZ_CP029479.1"/>
</dbReference>
<dbReference type="EMBL" id="CP029479">
    <property type="protein sequence ID" value="AWM76866.1"/>
    <property type="molecule type" value="Genomic_DNA"/>
</dbReference>
<reference evidence="3" key="1">
    <citation type="submission" date="2018-05" db="EMBL/GenBank/DDBJ databases">
        <title>Genome sequencing of Phenylobacterium sp. HYN0004.</title>
        <authorList>
            <person name="Yi H."/>
            <person name="Baek C."/>
        </authorList>
    </citation>
    <scope>NUCLEOTIDE SEQUENCE [LARGE SCALE GENOMIC DNA]</scope>
    <source>
        <strain evidence="3">HYN0004</strain>
    </source>
</reference>
<gene>
    <name evidence="2" type="ORF">HYN04_03275</name>
</gene>
<dbReference type="AlphaFoldDB" id="A0A2Z3HRS4"/>
<evidence type="ECO:0000313" key="2">
    <source>
        <dbReference type="EMBL" id="AWM76866.1"/>
    </source>
</evidence>
<keyword evidence="1" id="KW-0732">Signal</keyword>
<organism evidence="2 3">
    <name type="scientific">Phenylobacterium parvum</name>
    <dbReference type="NCBI Taxonomy" id="2201350"/>
    <lineage>
        <taxon>Bacteria</taxon>
        <taxon>Pseudomonadati</taxon>
        <taxon>Pseudomonadota</taxon>
        <taxon>Alphaproteobacteria</taxon>
        <taxon>Caulobacterales</taxon>
        <taxon>Caulobacteraceae</taxon>
        <taxon>Phenylobacterium</taxon>
    </lineage>
</organism>
<evidence type="ECO:0000256" key="1">
    <source>
        <dbReference type="SAM" id="SignalP"/>
    </source>
</evidence>
<sequence length="440" mass="45417">MKRVAIGLATAALALAMGTVAAVSASKKEEAALAAARTVGMAEAPAVAQAAGIACQVTDARQIGKMKDPKTKAETSFYEIDCDRGVGFVLQAPPGVKPTAFSCIEANSTQPDGKPPSLPCKLPGNANPLADLAPLLTKAGLSCTPDAARGIGQTAKNTFLEVSCQGGAGYVLQVDAPANPDGSAVANDCLVFDASDGNIKCTLRDAAYRLAVVDRYAAAANNGCVVKDRRYIGMSQGGASYYEASCQDGKGYIYKVEKGQFAQATSCEKAMALLGGCTLTDAKEAQTAQAGLYSNLAKKAGFDCQVSKYAPFPSPPGKDVVEMACGNRPDGAVGIFTAKAETTQVVDCARAPIVGYRCSFSKPEASNRVVTADLKKMGKNECEVSATRVVGKTAAGTTYLETACADGLKGYILEYKSEPLTPINAVGCAFSRDCALPGNK</sequence>
<accession>A0A2Z3HRS4</accession>
<dbReference type="OrthoDB" id="7203732at2"/>
<protein>
    <submittedName>
        <fullName evidence="2">Uncharacterized protein</fullName>
    </submittedName>
</protein>